<feature type="domain" description="Peripheral subunit-binding (PSBD)" evidence="5">
    <location>
        <begin position="165"/>
        <end position="202"/>
    </location>
</feature>
<dbReference type="PROSITE" id="PS50968">
    <property type="entry name" value="BIOTINYL_LIPOYL"/>
    <property type="match status" value="1"/>
</dbReference>
<dbReference type="InterPro" id="IPR004167">
    <property type="entry name" value="PSBD"/>
</dbReference>
<dbReference type="SUPFAM" id="SSF51230">
    <property type="entry name" value="Single hybrid motif"/>
    <property type="match status" value="1"/>
</dbReference>
<dbReference type="InterPro" id="IPR001078">
    <property type="entry name" value="2-oxoacid_DH_actylTfrase"/>
</dbReference>
<evidence type="ECO:0000259" key="4">
    <source>
        <dbReference type="PROSITE" id="PS50968"/>
    </source>
</evidence>
<dbReference type="Gene3D" id="4.10.320.10">
    <property type="entry name" value="E3-binding domain"/>
    <property type="match status" value="1"/>
</dbReference>
<dbReference type="PANTHER" id="PTHR23151">
    <property type="entry name" value="DIHYDROLIPOAMIDE ACETYL/SUCCINYL-TRANSFERASE-RELATED"/>
    <property type="match status" value="1"/>
</dbReference>
<dbReference type="PROSITE" id="PS51826">
    <property type="entry name" value="PSBD"/>
    <property type="match status" value="1"/>
</dbReference>
<dbReference type="Pfam" id="PF00198">
    <property type="entry name" value="2-oxoacid_dh"/>
    <property type="match status" value="1"/>
</dbReference>
<keyword evidence="3" id="KW-0012">Acyltransferase</keyword>
<dbReference type="Pfam" id="PF00364">
    <property type="entry name" value="Biotin_lipoyl"/>
    <property type="match status" value="1"/>
</dbReference>
<reference evidence="6" key="1">
    <citation type="submission" date="2021-11" db="EMBL/GenBank/DDBJ databases">
        <authorList>
            <consortium name="Genoscope - CEA"/>
            <person name="William W."/>
        </authorList>
    </citation>
    <scope>NUCLEOTIDE SEQUENCE</scope>
</reference>
<evidence type="ECO:0000256" key="1">
    <source>
        <dbReference type="ARBA" id="ARBA00007317"/>
    </source>
</evidence>
<dbReference type="Pfam" id="PF02817">
    <property type="entry name" value="E3_binding"/>
    <property type="match status" value="1"/>
</dbReference>
<protein>
    <recommendedName>
        <fullName evidence="3">Dihydrolipoamide acetyltransferase component of pyruvate dehydrogenase complex</fullName>
        <ecNumber evidence="3">2.3.1.-</ecNumber>
    </recommendedName>
</protein>
<dbReference type="GO" id="GO:0006086">
    <property type="term" value="P:pyruvate decarboxylation to acetyl-CoA"/>
    <property type="evidence" value="ECO:0007669"/>
    <property type="project" value="InterPro"/>
</dbReference>
<evidence type="ECO:0000259" key="5">
    <source>
        <dbReference type="PROSITE" id="PS51826"/>
    </source>
</evidence>
<keyword evidence="7" id="KW-1185">Reference proteome</keyword>
<dbReference type="InterPro" id="IPR036625">
    <property type="entry name" value="E3-bd_dom_sf"/>
</dbReference>
<dbReference type="InterPro" id="IPR023213">
    <property type="entry name" value="CAT-like_dom_sf"/>
</dbReference>
<dbReference type="EMBL" id="CAKKNE010000003">
    <property type="protein sequence ID" value="CAH0371983.1"/>
    <property type="molecule type" value="Genomic_DNA"/>
</dbReference>
<dbReference type="SUPFAM" id="SSF47005">
    <property type="entry name" value="Peripheral subunit-binding domain of 2-oxo acid dehydrogenase complex"/>
    <property type="match status" value="1"/>
</dbReference>
<dbReference type="GO" id="GO:0004742">
    <property type="term" value="F:dihydrolipoyllysine-residue acetyltransferase activity"/>
    <property type="evidence" value="ECO:0007669"/>
    <property type="project" value="TreeGrafter"/>
</dbReference>
<comment type="caution">
    <text evidence="6">The sequence shown here is derived from an EMBL/GenBank/DDBJ whole genome shotgun (WGS) entry which is preliminary data.</text>
</comment>
<evidence type="ECO:0000256" key="2">
    <source>
        <dbReference type="ARBA" id="ARBA00022823"/>
    </source>
</evidence>
<evidence type="ECO:0000256" key="3">
    <source>
        <dbReference type="RuleBase" id="RU003423"/>
    </source>
</evidence>
<evidence type="ECO:0000313" key="6">
    <source>
        <dbReference type="EMBL" id="CAH0371983.1"/>
    </source>
</evidence>
<sequence length="428" mass="43007">MLAARLLRGARGALRSATPVAKRRLALPPHNVVSVPALSPTMETGTIARWHVAEGDAFGAGDSIAEVETDKASMEWEMQDDGVVAKHLVAPGTEVAVGTPAVVLVEDAADVGAFADFEAPAGAVPAPAPAAAPEPAPAPAAVPAAAPVVPVAAPAPAAPSGGRVAASPLARKEAQAKGVDLSRIVGTGPGGRVTFDDVHNAPAQAGVAQAHASDYAISPEAAYLAAKLAHSAQTAPHYYLTMDIQVGKALKLLEELNAGEDAKIGLGDLFVKAAANAAVAVPDVNASWLDGVVRQYQRVDVNLVVGVGEGLRAPVLIGVEDMSLKDVATASATAMEDESPYMAGTMTVQNLGAFGLSSAAPVVHTPQACCLALGAVVDAAALVDGKVVSQPKLAATLAADHRVVDGAVGAAWLAALRALVEAPAKLLL</sequence>
<organism evidence="6 7">
    <name type="scientific">Pelagomonas calceolata</name>
    <dbReference type="NCBI Taxonomy" id="35677"/>
    <lineage>
        <taxon>Eukaryota</taxon>
        <taxon>Sar</taxon>
        <taxon>Stramenopiles</taxon>
        <taxon>Ochrophyta</taxon>
        <taxon>Pelagophyceae</taxon>
        <taxon>Pelagomonadales</taxon>
        <taxon>Pelagomonadaceae</taxon>
        <taxon>Pelagomonas</taxon>
    </lineage>
</organism>
<dbReference type="InterPro" id="IPR000089">
    <property type="entry name" value="Biotin_lipoyl"/>
</dbReference>
<gene>
    <name evidence="6" type="ORF">PECAL_3P19550</name>
</gene>
<dbReference type="CDD" id="cd06849">
    <property type="entry name" value="lipoyl_domain"/>
    <property type="match status" value="1"/>
</dbReference>
<keyword evidence="2 3" id="KW-0450">Lipoyl</keyword>
<name>A0A8J2SGL7_9STRA</name>
<accession>A0A8J2SGL7</accession>
<comment type="similarity">
    <text evidence="1 3">Belongs to the 2-oxoacid dehydrogenase family.</text>
</comment>
<dbReference type="GO" id="GO:0045254">
    <property type="term" value="C:pyruvate dehydrogenase complex"/>
    <property type="evidence" value="ECO:0007669"/>
    <property type="project" value="InterPro"/>
</dbReference>
<comment type="cofactor">
    <cofactor evidence="3">
        <name>(R)-lipoate</name>
        <dbReference type="ChEBI" id="CHEBI:83088"/>
    </cofactor>
</comment>
<proteinExistence type="inferred from homology"/>
<dbReference type="AlphaFoldDB" id="A0A8J2SGL7"/>
<dbReference type="InterPro" id="IPR011053">
    <property type="entry name" value="Single_hybrid_motif"/>
</dbReference>
<dbReference type="PANTHER" id="PTHR23151:SF90">
    <property type="entry name" value="DIHYDROLIPOYLLYSINE-RESIDUE ACETYLTRANSFERASE COMPONENT OF PYRUVATE DEHYDROGENASE COMPLEX, MITOCHONDRIAL-RELATED"/>
    <property type="match status" value="1"/>
</dbReference>
<dbReference type="EC" id="2.3.1.-" evidence="3"/>
<dbReference type="Gene3D" id="2.40.50.100">
    <property type="match status" value="1"/>
</dbReference>
<feature type="domain" description="Lipoyl-binding" evidence="4">
    <location>
        <begin position="30"/>
        <end position="105"/>
    </location>
</feature>
<dbReference type="OrthoDB" id="537444at2759"/>
<keyword evidence="3" id="KW-0808">Transferase</keyword>
<dbReference type="FunFam" id="2.40.50.100:FF:000010">
    <property type="entry name" value="Acetyltransferase component of pyruvate dehydrogenase complex"/>
    <property type="match status" value="1"/>
</dbReference>
<dbReference type="InterPro" id="IPR045257">
    <property type="entry name" value="E2/Pdx1"/>
</dbReference>
<dbReference type="Gene3D" id="3.30.559.10">
    <property type="entry name" value="Chloramphenicol acetyltransferase-like domain"/>
    <property type="match status" value="1"/>
</dbReference>
<dbReference type="Proteomes" id="UP000789595">
    <property type="component" value="Unassembled WGS sequence"/>
</dbReference>
<dbReference type="SUPFAM" id="SSF52777">
    <property type="entry name" value="CoA-dependent acyltransferases"/>
    <property type="match status" value="1"/>
</dbReference>
<evidence type="ECO:0000313" key="7">
    <source>
        <dbReference type="Proteomes" id="UP000789595"/>
    </source>
</evidence>